<dbReference type="EMBL" id="LXQA010071564">
    <property type="protein sequence ID" value="MCI09162.1"/>
    <property type="molecule type" value="Genomic_DNA"/>
</dbReference>
<proteinExistence type="predicted"/>
<name>A0A392PBM5_9FABA</name>
<comment type="caution">
    <text evidence="2">The sequence shown here is derived from an EMBL/GenBank/DDBJ whole genome shotgun (WGS) entry which is preliminary data.</text>
</comment>
<accession>A0A392PBM5</accession>
<feature type="compositionally biased region" description="Polar residues" evidence="1">
    <location>
        <begin position="1"/>
        <end position="12"/>
    </location>
</feature>
<reference evidence="2 3" key="1">
    <citation type="journal article" date="2018" name="Front. Plant Sci.">
        <title>Red Clover (Trifolium pratense) and Zigzag Clover (T. medium) - A Picture of Genomic Similarities and Differences.</title>
        <authorList>
            <person name="Dluhosova J."/>
            <person name="Istvanek J."/>
            <person name="Nedelnik J."/>
            <person name="Repkova J."/>
        </authorList>
    </citation>
    <scope>NUCLEOTIDE SEQUENCE [LARGE SCALE GENOMIC DNA]</scope>
    <source>
        <strain evidence="3">cv. 10/8</strain>
        <tissue evidence="2">Leaf</tissue>
    </source>
</reference>
<keyword evidence="3" id="KW-1185">Reference proteome</keyword>
<sequence length="93" mass="10704">MAVSLNPFSSWNMWGGNRRKEKEPVSNGSSLNSSTTSEWTLALKEREVVKFPLVKENKKVQSQSHRKVRRKREEKMEETRIVPSDVVFVPSDG</sequence>
<dbReference type="AlphaFoldDB" id="A0A392PBM5"/>
<feature type="region of interest" description="Disordered" evidence="1">
    <location>
        <begin position="1"/>
        <end position="37"/>
    </location>
</feature>
<evidence type="ECO:0000256" key="1">
    <source>
        <dbReference type="SAM" id="MobiDB-lite"/>
    </source>
</evidence>
<feature type="non-terminal residue" evidence="2">
    <location>
        <position position="93"/>
    </location>
</feature>
<evidence type="ECO:0000313" key="3">
    <source>
        <dbReference type="Proteomes" id="UP000265520"/>
    </source>
</evidence>
<dbReference type="PANTHER" id="PTHR34464:SF3">
    <property type="entry name" value="OS09G0376300 PROTEIN"/>
    <property type="match status" value="1"/>
</dbReference>
<dbReference type="PANTHER" id="PTHR34464">
    <property type="entry name" value="OS09G0376300 PROTEIN"/>
    <property type="match status" value="1"/>
</dbReference>
<protein>
    <submittedName>
        <fullName evidence="2">Uncharacterized protein</fullName>
    </submittedName>
</protein>
<feature type="compositionally biased region" description="Low complexity" evidence="1">
    <location>
        <begin position="26"/>
        <end position="37"/>
    </location>
</feature>
<evidence type="ECO:0000313" key="2">
    <source>
        <dbReference type="EMBL" id="MCI09162.1"/>
    </source>
</evidence>
<organism evidence="2 3">
    <name type="scientific">Trifolium medium</name>
    <dbReference type="NCBI Taxonomy" id="97028"/>
    <lineage>
        <taxon>Eukaryota</taxon>
        <taxon>Viridiplantae</taxon>
        <taxon>Streptophyta</taxon>
        <taxon>Embryophyta</taxon>
        <taxon>Tracheophyta</taxon>
        <taxon>Spermatophyta</taxon>
        <taxon>Magnoliopsida</taxon>
        <taxon>eudicotyledons</taxon>
        <taxon>Gunneridae</taxon>
        <taxon>Pentapetalae</taxon>
        <taxon>rosids</taxon>
        <taxon>fabids</taxon>
        <taxon>Fabales</taxon>
        <taxon>Fabaceae</taxon>
        <taxon>Papilionoideae</taxon>
        <taxon>50 kb inversion clade</taxon>
        <taxon>NPAAA clade</taxon>
        <taxon>Hologalegina</taxon>
        <taxon>IRL clade</taxon>
        <taxon>Trifolieae</taxon>
        <taxon>Trifolium</taxon>
    </lineage>
</organism>
<dbReference type="Proteomes" id="UP000265520">
    <property type="component" value="Unassembled WGS sequence"/>
</dbReference>